<evidence type="ECO:0000313" key="6">
    <source>
        <dbReference type="Proteomes" id="UP001301350"/>
    </source>
</evidence>
<dbReference type="InterPro" id="IPR027417">
    <property type="entry name" value="P-loop_NTPase"/>
</dbReference>
<dbReference type="SMART" id="SM00382">
    <property type="entry name" value="AAA"/>
    <property type="match status" value="1"/>
</dbReference>
<proteinExistence type="predicted"/>
<keyword evidence="2" id="KW-0547">Nucleotide-binding</keyword>
<dbReference type="EMBL" id="JANCYW010000006">
    <property type="protein sequence ID" value="KAK4535796.1"/>
    <property type="molecule type" value="Genomic_DNA"/>
</dbReference>
<keyword evidence="3" id="KW-0067">ATP-binding</keyword>
<gene>
    <name evidence="5" type="ORF">CDCA_CDCA06G1821</name>
</gene>
<protein>
    <recommendedName>
        <fullName evidence="1">Probable ATP-dependent transporter ycf16</fullName>
    </recommendedName>
</protein>
<evidence type="ECO:0000256" key="1">
    <source>
        <dbReference type="ARBA" id="ARBA00014334"/>
    </source>
</evidence>
<reference evidence="5 6" key="1">
    <citation type="submission" date="2022-07" db="EMBL/GenBank/DDBJ databases">
        <title>Genome-wide signatures of adaptation to extreme environments.</title>
        <authorList>
            <person name="Cho C.H."/>
            <person name="Yoon H.S."/>
        </authorList>
    </citation>
    <scope>NUCLEOTIDE SEQUENCE [LARGE SCALE GENOMIC DNA]</scope>
    <source>
        <strain evidence="5 6">DBV 063 E5</strain>
    </source>
</reference>
<sequence length="345" mass="36864">MLPAARGSGEQAAPLVSTSREAVHDGATHALAPYTADGEVDCEQGSGSVVFELVNVSVVAAPGAAGTGLPPRCILDRVNLTVYRGETLFVIGASGSGKTRLLRLLNRLDNVSSGSVQVWGRCVEAYAPRQLRGQLVGYVSQQPTLASLRASRASGGERGDSEQGRLSLQAVWQFILAQRRKQGDQLTQVATRAALETPVAIGTLSSDDYQRRLDETLRVAKVDPVLLDRPLSALSGGERSRVALARALLLQPRILVLDEVTSSLDGATAAQVLRNLDEWKERTGSTLVIVTHRLAEVTRGKLLMILGGRVVLTGDAQTLLNDPQQGNDIRRLLSGDLPTPRKTTN</sequence>
<dbReference type="PROSITE" id="PS00211">
    <property type="entry name" value="ABC_TRANSPORTER_1"/>
    <property type="match status" value="1"/>
</dbReference>
<dbReference type="InterPro" id="IPR015854">
    <property type="entry name" value="ABC_transpr_LolD-like"/>
</dbReference>
<dbReference type="InterPro" id="IPR003439">
    <property type="entry name" value="ABC_transporter-like_ATP-bd"/>
</dbReference>
<keyword evidence="6" id="KW-1185">Reference proteome</keyword>
<dbReference type="GO" id="GO:0016887">
    <property type="term" value="F:ATP hydrolysis activity"/>
    <property type="evidence" value="ECO:0007669"/>
    <property type="project" value="InterPro"/>
</dbReference>
<name>A0AAV9IUP3_CYACA</name>
<feature type="domain" description="ABC transporter" evidence="4">
    <location>
        <begin position="51"/>
        <end position="332"/>
    </location>
</feature>
<dbReference type="GO" id="GO:0022857">
    <property type="term" value="F:transmembrane transporter activity"/>
    <property type="evidence" value="ECO:0007669"/>
    <property type="project" value="TreeGrafter"/>
</dbReference>
<dbReference type="Pfam" id="PF00005">
    <property type="entry name" value="ABC_tran"/>
    <property type="match status" value="1"/>
</dbReference>
<dbReference type="PROSITE" id="PS50893">
    <property type="entry name" value="ABC_TRANSPORTER_2"/>
    <property type="match status" value="1"/>
</dbReference>
<comment type="caution">
    <text evidence="5">The sequence shown here is derived from an EMBL/GenBank/DDBJ whole genome shotgun (WGS) entry which is preliminary data.</text>
</comment>
<evidence type="ECO:0000256" key="3">
    <source>
        <dbReference type="ARBA" id="ARBA00022840"/>
    </source>
</evidence>
<dbReference type="Gene3D" id="3.40.50.300">
    <property type="entry name" value="P-loop containing nucleotide triphosphate hydrolases"/>
    <property type="match status" value="1"/>
</dbReference>
<evidence type="ECO:0000259" key="4">
    <source>
        <dbReference type="PROSITE" id="PS50893"/>
    </source>
</evidence>
<dbReference type="Proteomes" id="UP001301350">
    <property type="component" value="Unassembled WGS sequence"/>
</dbReference>
<organism evidence="5 6">
    <name type="scientific">Cyanidium caldarium</name>
    <name type="common">Red alga</name>
    <dbReference type="NCBI Taxonomy" id="2771"/>
    <lineage>
        <taxon>Eukaryota</taxon>
        <taxon>Rhodophyta</taxon>
        <taxon>Bangiophyceae</taxon>
        <taxon>Cyanidiales</taxon>
        <taxon>Cyanidiaceae</taxon>
        <taxon>Cyanidium</taxon>
    </lineage>
</organism>
<dbReference type="GO" id="GO:0005524">
    <property type="term" value="F:ATP binding"/>
    <property type="evidence" value="ECO:0007669"/>
    <property type="project" value="UniProtKB-KW"/>
</dbReference>
<dbReference type="PANTHER" id="PTHR24220">
    <property type="entry name" value="IMPORT ATP-BINDING PROTEIN"/>
    <property type="match status" value="1"/>
</dbReference>
<dbReference type="PANTHER" id="PTHR24220:SF685">
    <property type="entry name" value="ABC TRANSPORTER RELATED"/>
    <property type="match status" value="1"/>
</dbReference>
<dbReference type="InterPro" id="IPR003593">
    <property type="entry name" value="AAA+_ATPase"/>
</dbReference>
<dbReference type="SUPFAM" id="SSF52540">
    <property type="entry name" value="P-loop containing nucleoside triphosphate hydrolases"/>
    <property type="match status" value="1"/>
</dbReference>
<evidence type="ECO:0000256" key="2">
    <source>
        <dbReference type="ARBA" id="ARBA00022741"/>
    </source>
</evidence>
<accession>A0AAV9IUP3</accession>
<evidence type="ECO:0000313" key="5">
    <source>
        <dbReference type="EMBL" id="KAK4535796.1"/>
    </source>
</evidence>
<dbReference type="GO" id="GO:0005886">
    <property type="term" value="C:plasma membrane"/>
    <property type="evidence" value="ECO:0007669"/>
    <property type="project" value="TreeGrafter"/>
</dbReference>
<dbReference type="AlphaFoldDB" id="A0AAV9IUP3"/>
<dbReference type="InterPro" id="IPR017871">
    <property type="entry name" value="ABC_transporter-like_CS"/>
</dbReference>